<dbReference type="HOGENOM" id="CLU_3068134_0_0_1"/>
<accession>A0A0C2X9B3</accession>
<dbReference type="Proteomes" id="UP000054549">
    <property type="component" value="Unassembled WGS sequence"/>
</dbReference>
<evidence type="ECO:0000313" key="2">
    <source>
        <dbReference type="Proteomes" id="UP000054549"/>
    </source>
</evidence>
<keyword evidence="2" id="KW-1185">Reference proteome</keyword>
<dbReference type="EMBL" id="KN818242">
    <property type="protein sequence ID" value="KIL65378.1"/>
    <property type="molecule type" value="Genomic_DNA"/>
</dbReference>
<dbReference type="AlphaFoldDB" id="A0A0C2X9B3"/>
<gene>
    <name evidence="1" type="ORF">M378DRAFT_161993</name>
</gene>
<evidence type="ECO:0000313" key="1">
    <source>
        <dbReference type="EMBL" id="KIL65378.1"/>
    </source>
</evidence>
<reference evidence="1 2" key="1">
    <citation type="submission" date="2014-04" db="EMBL/GenBank/DDBJ databases">
        <title>Evolutionary Origins and Diversification of the Mycorrhizal Mutualists.</title>
        <authorList>
            <consortium name="DOE Joint Genome Institute"/>
            <consortium name="Mycorrhizal Genomics Consortium"/>
            <person name="Kohler A."/>
            <person name="Kuo A."/>
            <person name="Nagy L.G."/>
            <person name="Floudas D."/>
            <person name="Copeland A."/>
            <person name="Barry K.W."/>
            <person name="Cichocki N."/>
            <person name="Veneault-Fourrey C."/>
            <person name="LaButti K."/>
            <person name="Lindquist E.A."/>
            <person name="Lipzen A."/>
            <person name="Lundell T."/>
            <person name="Morin E."/>
            <person name="Murat C."/>
            <person name="Riley R."/>
            <person name="Ohm R."/>
            <person name="Sun H."/>
            <person name="Tunlid A."/>
            <person name="Henrissat B."/>
            <person name="Grigoriev I.V."/>
            <person name="Hibbett D.S."/>
            <person name="Martin F."/>
        </authorList>
    </citation>
    <scope>NUCLEOTIDE SEQUENCE [LARGE SCALE GENOMIC DNA]</scope>
    <source>
        <strain evidence="1 2">Koide BX008</strain>
    </source>
</reference>
<proteinExistence type="predicted"/>
<name>A0A0C2X9B3_AMAMK</name>
<dbReference type="InParanoid" id="A0A0C2X9B3"/>
<organism evidence="1 2">
    <name type="scientific">Amanita muscaria (strain Koide BX008)</name>
    <dbReference type="NCBI Taxonomy" id="946122"/>
    <lineage>
        <taxon>Eukaryota</taxon>
        <taxon>Fungi</taxon>
        <taxon>Dikarya</taxon>
        <taxon>Basidiomycota</taxon>
        <taxon>Agaricomycotina</taxon>
        <taxon>Agaricomycetes</taxon>
        <taxon>Agaricomycetidae</taxon>
        <taxon>Agaricales</taxon>
        <taxon>Pluteineae</taxon>
        <taxon>Amanitaceae</taxon>
        <taxon>Amanita</taxon>
    </lineage>
</organism>
<protein>
    <submittedName>
        <fullName evidence="1">Uncharacterized protein</fullName>
    </submittedName>
</protein>
<sequence>MTRGVGTEPISHTDVCEGYAISVVCEITVAVISESNDDGELRVKSPEIYCARA</sequence>